<keyword evidence="1" id="KW-0812">Transmembrane</keyword>
<dbReference type="EMBL" id="CM000882">
    <property type="protein sequence ID" value="KQJ93870.2"/>
    <property type="molecule type" value="Genomic_DNA"/>
</dbReference>
<accession>A0A0Q3F388</accession>
<keyword evidence="1" id="KW-0472">Membrane</keyword>
<evidence type="ECO:0000256" key="1">
    <source>
        <dbReference type="SAM" id="Phobius"/>
    </source>
</evidence>
<reference evidence="3" key="3">
    <citation type="submission" date="2018-08" db="UniProtKB">
        <authorList>
            <consortium name="EnsemblPlants"/>
        </authorList>
    </citation>
    <scope>IDENTIFICATION</scope>
    <source>
        <strain evidence="3">cv. Bd21</strain>
    </source>
</reference>
<feature type="transmembrane region" description="Helical" evidence="1">
    <location>
        <begin position="65"/>
        <end position="82"/>
    </location>
</feature>
<name>A0A0Q3F388_BRADI</name>
<evidence type="ECO:0000313" key="3">
    <source>
        <dbReference type="EnsemblPlants" id="KQJ93870"/>
    </source>
</evidence>
<organism evidence="2">
    <name type="scientific">Brachypodium distachyon</name>
    <name type="common">Purple false brome</name>
    <name type="synonym">Trachynia distachya</name>
    <dbReference type="NCBI Taxonomy" id="15368"/>
    <lineage>
        <taxon>Eukaryota</taxon>
        <taxon>Viridiplantae</taxon>
        <taxon>Streptophyta</taxon>
        <taxon>Embryophyta</taxon>
        <taxon>Tracheophyta</taxon>
        <taxon>Spermatophyta</taxon>
        <taxon>Magnoliopsida</taxon>
        <taxon>Liliopsida</taxon>
        <taxon>Poales</taxon>
        <taxon>Poaceae</taxon>
        <taxon>BOP clade</taxon>
        <taxon>Pooideae</taxon>
        <taxon>Stipodae</taxon>
        <taxon>Brachypodieae</taxon>
        <taxon>Brachypodium</taxon>
    </lineage>
</organism>
<dbReference type="InParanoid" id="A0A0Q3F388"/>
<dbReference type="AlphaFoldDB" id="A0A0Q3F388"/>
<dbReference type="Proteomes" id="UP000008810">
    <property type="component" value="Chromosome 3"/>
</dbReference>
<keyword evidence="1" id="KW-1133">Transmembrane helix</keyword>
<evidence type="ECO:0000313" key="2">
    <source>
        <dbReference type="EMBL" id="KQJ93870.2"/>
    </source>
</evidence>
<keyword evidence="4" id="KW-1185">Reference proteome</keyword>
<reference evidence="2" key="2">
    <citation type="submission" date="2017-06" db="EMBL/GenBank/DDBJ databases">
        <title>WGS assembly of Brachypodium distachyon.</title>
        <authorList>
            <consortium name="The International Brachypodium Initiative"/>
            <person name="Lucas S."/>
            <person name="Harmon-Smith M."/>
            <person name="Lail K."/>
            <person name="Tice H."/>
            <person name="Grimwood J."/>
            <person name="Bruce D."/>
            <person name="Barry K."/>
            <person name="Shu S."/>
            <person name="Lindquist E."/>
            <person name="Wang M."/>
            <person name="Pitluck S."/>
            <person name="Vogel J.P."/>
            <person name="Garvin D.F."/>
            <person name="Mockler T.C."/>
            <person name="Schmutz J."/>
            <person name="Rokhsar D."/>
            <person name="Bevan M.W."/>
        </authorList>
    </citation>
    <scope>NUCLEOTIDE SEQUENCE</scope>
    <source>
        <strain evidence="2">Bd21</strain>
    </source>
</reference>
<evidence type="ECO:0000313" key="4">
    <source>
        <dbReference type="Proteomes" id="UP000008810"/>
    </source>
</evidence>
<dbReference type="Gramene" id="KQJ93870">
    <property type="protein sequence ID" value="KQJ93870"/>
    <property type="gene ID" value="BRADI_3g07165v3"/>
</dbReference>
<gene>
    <name evidence="2" type="ORF">BRADI_3g07165v3</name>
</gene>
<sequence>MRCSIFIRIIDRLIFFYQNILDSGNYTHESFNQTIQHTRALTTPTSQFGNEDIETCDGSLIKNQFVLVFLASHIIIVPYVFLMESKHHDFWRNFFTNNKSVVIH</sequence>
<reference evidence="2 3" key="1">
    <citation type="journal article" date="2010" name="Nature">
        <title>Genome sequencing and analysis of the model grass Brachypodium distachyon.</title>
        <authorList>
            <consortium name="International Brachypodium Initiative"/>
        </authorList>
    </citation>
    <scope>NUCLEOTIDE SEQUENCE [LARGE SCALE GENOMIC DNA]</scope>
    <source>
        <strain evidence="2 3">Bd21</strain>
    </source>
</reference>
<dbReference type="EnsemblPlants" id="KQJ93870">
    <property type="protein sequence ID" value="KQJ93870"/>
    <property type="gene ID" value="BRADI_3g07165v3"/>
</dbReference>
<proteinExistence type="predicted"/>
<protein>
    <submittedName>
        <fullName evidence="2 3">Uncharacterized protein</fullName>
    </submittedName>
</protein>